<gene>
    <name evidence="1" type="ORF">IFT41_10535</name>
</gene>
<comment type="caution">
    <text evidence="1">The sequence shown here is derived from an EMBL/GenBank/DDBJ whole genome shotgun (WGS) entry which is preliminary data.</text>
</comment>
<reference evidence="1 2" key="1">
    <citation type="journal article" date="2020" name="FEMS Microbiol. Ecol.">
        <title>Temporal dynamics of bacterial communities during seed development and maturation.</title>
        <authorList>
            <person name="Chesneau G."/>
            <person name="Torres-Cortes G."/>
            <person name="Briand M."/>
            <person name="Darrasse A."/>
            <person name="Preveaux A."/>
            <person name="Marais C."/>
            <person name="Jacques M.A."/>
            <person name="Shade A."/>
            <person name="Barret M."/>
        </authorList>
    </citation>
    <scope>NUCLEOTIDE SEQUENCE [LARGE SCALE GENOMIC DNA]</scope>
    <source>
        <strain evidence="1 2">CFBP13709</strain>
    </source>
</reference>
<name>A0ACC5PP38_ENTAG</name>
<protein>
    <submittedName>
        <fullName evidence="1">Uncharacterized protein</fullName>
    </submittedName>
</protein>
<dbReference type="EMBL" id="JACYNR010000005">
    <property type="protein sequence ID" value="MBD8126550.1"/>
    <property type="molecule type" value="Genomic_DNA"/>
</dbReference>
<accession>A0ACC5PP38</accession>
<evidence type="ECO:0000313" key="2">
    <source>
        <dbReference type="Proteomes" id="UP000610459"/>
    </source>
</evidence>
<evidence type="ECO:0000313" key="1">
    <source>
        <dbReference type="EMBL" id="MBD8126550.1"/>
    </source>
</evidence>
<dbReference type="Proteomes" id="UP000610459">
    <property type="component" value="Unassembled WGS sequence"/>
</dbReference>
<proteinExistence type="predicted"/>
<organism evidence="1 2">
    <name type="scientific">Enterobacter agglomerans</name>
    <name type="common">Erwinia herbicola</name>
    <name type="synonym">Pantoea agglomerans</name>
    <dbReference type="NCBI Taxonomy" id="549"/>
    <lineage>
        <taxon>Bacteria</taxon>
        <taxon>Pseudomonadati</taxon>
        <taxon>Pseudomonadota</taxon>
        <taxon>Gammaproteobacteria</taxon>
        <taxon>Enterobacterales</taxon>
        <taxon>Erwiniaceae</taxon>
        <taxon>Pantoea</taxon>
        <taxon>Pantoea agglomerans group</taxon>
    </lineage>
</organism>
<keyword evidence="2" id="KW-1185">Reference proteome</keyword>
<sequence length="253" mass="28978">MQPQAKPASQSVNISLWEFITSHTVPPQAEIDKFEKAIGFEAEPIRSYLNGLLMASLNDFDAAMAHFAKALESENEFIASNYLAYLGFSAHNYIHRTELFRLEERYCTSEHRRVARNVAFTIGNTKLTRKYNLKLLAMYDGEERQRYMDEGVHMVSLIEEFKKASSLTSGEIEALCDEVEGIANRHGVNCVGAHYFINSDDDNAYVVRAETEDPYILAKLNNELSFLLADDKYIGKPFTSWFKSDRSRKEKFQ</sequence>